<dbReference type="InterPro" id="IPR016130">
    <property type="entry name" value="Tyr_Pase_AS"/>
</dbReference>
<protein>
    <submittedName>
        <fullName evidence="2">Tyrosine-protein phosphatase</fullName>
    </submittedName>
</protein>
<reference evidence="2 3" key="1">
    <citation type="submission" date="2023-01" db="EMBL/GenBank/DDBJ databases">
        <title>Characterization of estradiol degrading bacteria Microbacterium sp. MZT7 and reveal degrading genes through genome analysis.</title>
        <authorList>
            <person name="Hao P."/>
            <person name="Gao Y."/>
        </authorList>
    </citation>
    <scope>NUCLEOTIDE SEQUENCE [LARGE SCALE GENOMIC DNA]</scope>
    <source>
        <strain evidence="2 3">MZT7</strain>
    </source>
</reference>
<dbReference type="PROSITE" id="PS50056">
    <property type="entry name" value="TYR_PHOSPHATASE_2"/>
    <property type="match status" value="1"/>
</dbReference>
<organism evidence="2 3">
    <name type="scientific">Microbacterium resistens</name>
    <dbReference type="NCBI Taxonomy" id="156977"/>
    <lineage>
        <taxon>Bacteria</taxon>
        <taxon>Bacillati</taxon>
        <taxon>Actinomycetota</taxon>
        <taxon>Actinomycetes</taxon>
        <taxon>Micrococcales</taxon>
        <taxon>Microbacteriaceae</taxon>
        <taxon>Microbacterium</taxon>
    </lineage>
</organism>
<proteinExistence type="predicted"/>
<feature type="domain" description="Tyrosine specific protein phosphatases" evidence="1">
    <location>
        <begin position="102"/>
        <end position="160"/>
    </location>
</feature>
<dbReference type="Gene3D" id="3.90.190.10">
    <property type="entry name" value="Protein tyrosine phosphatase superfamily"/>
    <property type="match status" value="1"/>
</dbReference>
<dbReference type="Proteomes" id="UP001199642">
    <property type="component" value="Chromosome"/>
</dbReference>
<dbReference type="RefSeq" id="WP_231820771.1">
    <property type="nucleotide sequence ID" value="NZ_CP082781.1"/>
</dbReference>
<evidence type="ECO:0000313" key="3">
    <source>
        <dbReference type="Proteomes" id="UP001199642"/>
    </source>
</evidence>
<keyword evidence="3" id="KW-1185">Reference proteome</keyword>
<name>A0ABY3RVT4_9MICO</name>
<dbReference type="PROSITE" id="PS00383">
    <property type="entry name" value="TYR_PHOSPHATASE_1"/>
    <property type="match status" value="1"/>
</dbReference>
<dbReference type="Pfam" id="PF13350">
    <property type="entry name" value="Y_phosphatase3"/>
    <property type="match status" value="1"/>
</dbReference>
<evidence type="ECO:0000313" key="2">
    <source>
        <dbReference type="EMBL" id="UGS27400.1"/>
    </source>
</evidence>
<dbReference type="EMBL" id="CP082781">
    <property type="protein sequence ID" value="UGS27400.1"/>
    <property type="molecule type" value="Genomic_DNA"/>
</dbReference>
<evidence type="ECO:0000259" key="1">
    <source>
        <dbReference type="PROSITE" id="PS50056"/>
    </source>
</evidence>
<accession>A0ABY3RVT4</accession>
<sequence>MPCRLRIPGLANARDLGGLARADGTITPTGVFVRTEALDRLDDAGWAALHAHGVRTVIDLRRPDEHTGYVPSRMNHLRVDLDGDDAAFWKAYEEDGRWGTPLYYLDHLRTLPDRLASVLSTIATADDGAVLFHCAAGWDRTGLVAAVLLRALDVTADAAVSDYLGSFENADAMAALHGRPFHADERREVLRRFGHTASSAFREMYENLDLDAWFARGHLAPESRTAIETWRGSVAGR</sequence>
<dbReference type="InterPro" id="IPR026893">
    <property type="entry name" value="Tyr/Ser_Pase_IphP-type"/>
</dbReference>
<dbReference type="InterPro" id="IPR000387">
    <property type="entry name" value="Tyr_Pase_dom"/>
</dbReference>
<dbReference type="InterPro" id="IPR029021">
    <property type="entry name" value="Prot-tyrosine_phosphatase-like"/>
</dbReference>
<gene>
    <name evidence="2" type="ORF">K8F61_04150</name>
</gene>
<dbReference type="SUPFAM" id="SSF52799">
    <property type="entry name" value="(Phosphotyrosine protein) phosphatases II"/>
    <property type="match status" value="1"/>
</dbReference>